<accession>A0AA97P7G8</accession>
<sequence length="48" mass="5475">MVAREHLSLFQGVCAVRTGQTYSHTRIKGRATKVKKLPHKTRAENQIQ</sequence>
<protein>
    <submittedName>
        <fullName evidence="1">Uncharacterized protein</fullName>
    </submittedName>
</protein>
<name>A0AA97P7G8_PYRO3</name>
<gene>
    <name evidence="1" type="ORF">OOU_Y34scaffold00174g27</name>
</gene>
<reference evidence="1" key="1">
    <citation type="journal article" date="2012" name="PLoS Genet.">
        <title>Comparative analysis of the genomes of two field isolates of the rice blast fungus Magnaporthe oryzae.</title>
        <authorList>
            <person name="Xue M."/>
            <person name="Yang J."/>
            <person name="Li Z."/>
            <person name="Hu S."/>
            <person name="Yao N."/>
            <person name="Dean R.A."/>
            <person name="Zhao W."/>
            <person name="Shen M."/>
            <person name="Zhang H."/>
            <person name="Li C."/>
            <person name="Liu L."/>
            <person name="Cao L."/>
            <person name="Xu X."/>
            <person name="Xing Y."/>
            <person name="Hsiang T."/>
            <person name="Zhang Z."/>
            <person name="Xu J.R."/>
            <person name="Peng Y.L."/>
        </authorList>
    </citation>
    <scope>NUCLEOTIDE SEQUENCE</scope>
    <source>
        <strain evidence="1">Y34</strain>
    </source>
</reference>
<dbReference type="EMBL" id="JH792938">
    <property type="protein sequence ID" value="ELQ43062.1"/>
    <property type="molecule type" value="Genomic_DNA"/>
</dbReference>
<evidence type="ECO:0000313" key="1">
    <source>
        <dbReference type="EMBL" id="ELQ43062.1"/>
    </source>
</evidence>
<dbReference type="AlphaFoldDB" id="A0AA97P7G8"/>
<organism evidence="1">
    <name type="scientific">Pyricularia oryzae (strain Y34)</name>
    <name type="common">Rice blast fungus</name>
    <name type="synonym">Magnaporthe oryzae</name>
    <dbReference type="NCBI Taxonomy" id="1143189"/>
    <lineage>
        <taxon>Eukaryota</taxon>
        <taxon>Fungi</taxon>
        <taxon>Dikarya</taxon>
        <taxon>Ascomycota</taxon>
        <taxon>Pezizomycotina</taxon>
        <taxon>Sordariomycetes</taxon>
        <taxon>Sordariomycetidae</taxon>
        <taxon>Magnaporthales</taxon>
        <taxon>Pyriculariaceae</taxon>
        <taxon>Pyricularia</taxon>
    </lineage>
</organism>
<proteinExistence type="predicted"/>
<dbReference type="Proteomes" id="UP000011086">
    <property type="component" value="Unassembled WGS sequence"/>
</dbReference>